<gene>
    <name evidence="1" type="ORF">PPTG_22427</name>
</gene>
<dbReference type="EMBL" id="KI669576">
    <property type="protein sequence ID" value="ETN12897.1"/>
    <property type="molecule type" value="Genomic_DNA"/>
</dbReference>
<dbReference type="GeneID" id="20191026"/>
<evidence type="ECO:0000313" key="2">
    <source>
        <dbReference type="Proteomes" id="UP000018817"/>
    </source>
</evidence>
<accession>W2QIB9</accession>
<name>W2QIB9_PHYN3</name>
<protein>
    <submittedName>
        <fullName evidence="1">Uncharacterized protein</fullName>
    </submittedName>
</protein>
<evidence type="ECO:0000313" key="1">
    <source>
        <dbReference type="EMBL" id="ETN12897.1"/>
    </source>
</evidence>
<dbReference type="AlphaFoldDB" id="W2QIB9"/>
<dbReference type="RefSeq" id="XP_008902085.1">
    <property type="nucleotide sequence ID" value="XM_008903837.1"/>
</dbReference>
<proteinExistence type="predicted"/>
<reference evidence="2" key="1">
    <citation type="submission" date="2011-12" db="EMBL/GenBank/DDBJ databases">
        <authorList>
            <consortium name="The Broad Institute Genome Sequencing Platform"/>
            <person name="Russ C."/>
            <person name="Tyler B."/>
            <person name="Panabieres F."/>
            <person name="Shan W."/>
            <person name="Tripathy S."/>
            <person name="Grunwald N."/>
            <person name="Machado M."/>
            <person name="Young S.K."/>
            <person name="Zeng Q."/>
            <person name="Gargeya S."/>
            <person name="Fitzgerald M."/>
            <person name="Haas B."/>
            <person name="Abouelleil A."/>
            <person name="Alvarado L."/>
            <person name="Arachchi H.M."/>
            <person name="Berlin A."/>
            <person name="Chapman S.B."/>
            <person name="Gearin G."/>
            <person name="Goldberg J."/>
            <person name="Griggs A."/>
            <person name="Gujja S."/>
            <person name="Hansen M."/>
            <person name="Heiman D."/>
            <person name="Howarth C."/>
            <person name="Larimer J."/>
            <person name="Lui A."/>
            <person name="MacDonald P.J.P."/>
            <person name="McCowen C."/>
            <person name="Montmayeur A."/>
            <person name="Murphy C."/>
            <person name="Neiman D."/>
            <person name="Pearson M."/>
            <person name="Priest M."/>
            <person name="Roberts A."/>
            <person name="Saif S."/>
            <person name="Shea T."/>
            <person name="Sisk P."/>
            <person name="Stolte C."/>
            <person name="Sykes S."/>
            <person name="Wortman J."/>
            <person name="Nusbaum C."/>
            <person name="Birren B."/>
        </authorList>
    </citation>
    <scope>NUCLEOTIDE SEQUENCE [LARGE SCALE GENOMIC DNA]</scope>
    <source>
        <strain evidence="2">INRA-310</strain>
    </source>
</reference>
<dbReference type="VEuPathDB" id="FungiDB:PPTG_22427"/>
<organism evidence="1 2">
    <name type="scientific">Phytophthora nicotianae (strain INRA-310)</name>
    <name type="common">Phytophthora parasitica</name>
    <dbReference type="NCBI Taxonomy" id="761204"/>
    <lineage>
        <taxon>Eukaryota</taxon>
        <taxon>Sar</taxon>
        <taxon>Stramenopiles</taxon>
        <taxon>Oomycota</taxon>
        <taxon>Peronosporomycetes</taxon>
        <taxon>Peronosporales</taxon>
        <taxon>Peronosporaceae</taxon>
        <taxon>Phytophthora</taxon>
    </lineage>
</organism>
<sequence>MFKKELKKMHQRPNVSKDASIYLSASSVVSGKRSRSEECTRMLNGHQMSSIPSQSPNEPLKTRLIRLEMGI</sequence>
<dbReference type="Proteomes" id="UP000018817">
    <property type="component" value="Unassembled WGS sequence"/>
</dbReference>
<reference evidence="1 2" key="2">
    <citation type="submission" date="2013-11" db="EMBL/GenBank/DDBJ databases">
        <title>The Genome Sequence of Phytophthora parasitica INRA-310.</title>
        <authorList>
            <consortium name="The Broad Institute Genomics Platform"/>
            <person name="Russ C."/>
            <person name="Tyler B."/>
            <person name="Panabieres F."/>
            <person name="Shan W."/>
            <person name="Tripathy S."/>
            <person name="Grunwald N."/>
            <person name="Machado M."/>
            <person name="Johnson C.S."/>
            <person name="Arredondo F."/>
            <person name="Hong C."/>
            <person name="Coffey M."/>
            <person name="Young S.K."/>
            <person name="Zeng Q."/>
            <person name="Gargeya S."/>
            <person name="Fitzgerald M."/>
            <person name="Abouelleil A."/>
            <person name="Alvarado L."/>
            <person name="Chapman S.B."/>
            <person name="Gainer-Dewar J."/>
            <person name="Goldberg J."/>
            <person name="Griggs A."/>
            <person name="Gujja S."/>
            <person name="Hansen M."/>
            <person name="Howarth C."/>
            <person name="Imamovic A."/>
            <person name="Ireland A."/>
            <person name="Larimer J."/>
            <person name="McCowan C."/>
            <person name="Murphy C."/>
            <person name="Pearson M."/>
            <person name="Poon T.W."/>
            <person name="Priest M."/>
            <person name="Roberts A."/>
            <person name="Saif S."/>
            <person name="Shea T."/>
            <person name="Sykes S."/>
            <person name="Wortman J."/>
            <person name="Nusbaum C."/>
            <person name="Birren B."/>
        </authorList>
    </citation>
    <scope>NUCLEOTIDE SEQUENCE [LARGE SCALE GENOMIC DNA]</scope>
    <source>
        <strain evidence="1 2">INRA-310</strain>
    </source>
</reference>